<dbReference type="InterPro" id="IPR036388">
    <property type="entry name" value="WH-like_DNA-bd_sf"/>
</dbReference>
<dbReference type="RefSeq" id="WP_145711263.1">
    <property type="nucleotide sequence ID" value="NZ_BAAAFY010000001.1"/>
</dbReference>
<keyword evidence="3" id="KW-0731">Sigma factor</keyword>
<comment type="caution">
    <text evidence="7">The sequence shown here is derived from an EMBL/GenBank/DDBJ whole genome shotgun (WGS) entry which is preliminary data.</text>
</comment>
<comment type="similarity">
    <text evidence="1">Belongs to the sigma-70 factor family. ECF subfamily.</text>
</comment>
<sequence length="164" mass="19809">MSSPEFADLLLHQSDFLKPFAIVLTRDSEAARDLYQETMYRALMHQEKYMEGTNIRAWLFTIMRNLFINHYRRRAKQQLFQEQALRDLARLQHSYVINEAESSLRMKDIQYAIYRLPVLFKRPFLLYYEGFKYYEIADMLHEPMGTIKSRIHFARKMLKQQIAS</sequence>
<dbReference type="PANTHER" id="PTHR43133">
    <property type="entry name" value="RNA POLYMERASE ECF-TYPE SIGMA FACTO"/>
    <property type="match status" value="1"/>
</dbReference>
<dbReference type="GO" id="GO:0016987">
    <property type="term" value="F:sigma factor activity"/>
    <property type="evidence" value="ECO:0007669"/>
    <property type="project" value="UniProtKB-KW"/>
</dbReference>
<dbReference type="Gene3D" id="1.10.10.10">
    <property type="entry name" value="Winged helix-like DNA-binding domain superfamily/Winged helix DNA-binding domain"/>
    <property type="match status" value="1"/>
</dbReference>
<dbReference type="InterPro" id="IPR013249">
    <property type="entry name" value="RNA_pol_sigma70_r4_t2"/>
</dbReference>
<dbReference type="Pfam" id="PF08281">
    <property type="entry name" value="Sigma70_r4_2"/>
    <property type="match status" value="1"/>
</dbReference>
<dbReference type="Pfam" id="PF04542">
    <property type="entry name" value="Sigma70_r2"/>
    <property type="match status" value="1"/>
</dbReference>
<dbReference type="AlphaFoldDB" id="A0A562TEW0"/>
<dbReference type="Gene3D" id="1.10.1740.10">
    <property type="match status" value="1"/>
</dbReference>
<proteinExistence type="inferred from homology"/>
<dbReference type="GO" id="GO:0003677">
    <property type="term" value="F:DNA binding"/>
    <property type="evidence" value="ECO:0007669"/>
    <property type="project" value="InterPro"/>
</dbReference>
<gene>
    <name evidence="7" type="ORF">LX66_1434</name>
</gene>
<evidence type="ECO:0000256" key="4">
    <source>
        <dbReference type="ARBA" id="ARBA00023163"/>
    </source>
</evidence>
<evidence type="ECO:0000313" key="7">
    <source>
        <dbReference type="EMBL" id="TWI92052.1"/>
    </source>
</evidence>
<dbReference type="SUPFAM" id="SSF88946">
    <property type="entry name" value="Sigma2 domain of RNA polymerase sigma factors"/>
    <property type="match status" value="1"/>
</dbReference>
<dbReference type="Proteomes" id="UP000316778">
    <property type="component" value="Unassembled WGS sequence"/>
</dbReference>
<organism evidence="7 8">
    <name type="scientific">Chitinophaga japonensis</name>
    <name type="common">Flexibacter japonensis</name>
    <dbReference type="NCBI Taxonomy" id="104662"/>
    <lineage>
        <taxon>Bacteria</taxon>
        <taxon>Pseudomonadati</taxon>
        <taxon>Bacteroidota</taxon>
        <taxon>Chitinophagia</taxon>
        <taxon>Chitinophagales</taxon>
        <taxon>Chitinophagaceae</taxon>
        <taxon>Chitinophaga</taxon>
    </lineage>
</organism>
<dbReference type="PANTHER" id="PTHR43133:SF25">
    <property type="entry name" value="RNA POLYMERASE SIGMA FACTOR RFAY-RELATED"/>
    <property type="match status" value="1"/>
</dbReference>
<evidence type="ECO:0000259" key="5">
    <source>
        <dbReference type="Pfam" id="PF04542"/>
    </source>
</evidence>
<dbReference type="OrthoDB" id="9803470at2"/>
<dbReference type="InterPro" id="IPR013325">
    <property type="entry name" value="RNA_pol_sigma_r2"/>
</dbReference>
<protein>
    <submittedName>
        <fullName evidence="7">RNA polymerase sigma-70 factor (ECF subfamily)</fullName>
    </submittedName>
</protein>
<dbReference type="InterPro" id="IPR039425">
    <property type="entry name" value="RNA_pol_sigma-70-like"/>
</dbReference>
<name>A0A562TEW0_CHIJA</name>
<dbReference type="InterPro" id="IPR013324">
    <property type="entry name" value="RNA_pol_sigma_r3/r4-like"/>
</dbReference>
<dbReference type="InterPro" id="IPR007627">
    <property type="entry name" value="RNA_pol_sigma70_r2"/>
</dbReference>
<reference evidence="7 8" key="1">
    <citation type="journal article" date="2013" name="Stand. Genomic Sci.">
        <title>Genomic Encyclopedia of Type Strains, Phase I: The one thousand microbial genomes (KMG-I) project.</title>
        <authorList>
            <person name="Kyrpides N.C."/>
            <person name="Woyke T."/>
            <person name="Eisen J.A."/>
            <person name="Garrity G."/>
            <person name="Lilburn T.G."/>
            <person name="Beck B.J."/>
            <person name="Whitman W.B."/>
            <person name="Hugenholtz P."/>
            <person name="Klenk H.P."/>
        </authorList>
    </citation>
    <scope>NUCLEOTIDE SEQUENCE [LARGE SCALE GENOMIC DNA]</scope>
    <source>
        <strain evidence="7 8">DSM 13484</strain>
    </source>
</reference>
<evidence type="ECO:0000256" key="1">
    <source>
        <dbReference type="ARBA" id="ARBA00010641"/>
    </source>
</evidence>
<dbReference type="EMBL" id="VLLG01000002">
    <property type="protein sequence ID" value="TWI92052.1"/>
    <property type="molecule type" value="Genomic_DNA"/>
</dbReference>
<dbReference type="SUPFAM" id="SSF88659">
    <property type="entry name" value="Sigma3 and sigma4 domains of RNA polymerase sigma factors"/>
    <property type="match status" value="1"/>
</dbReference>
<accession>A0A562TEW0</accession>
<dbReference type="GO" id="GO:0006352">
    <property type="term" value="P:DNA-templated transcription initiation"/>
    <property type="evidence" value="ECO:0007669"/>
    <property type="project" value="InterPro"/>
</dbReference>
<feature type="domain" description="RNA polymerase sigma factor 70 region 4 type 2" evidence="6">
    <location>
        <begin position="109"/>
        <end position="158"/>
    </location>
</feature>
<evidence type="ECO:0000256" key="3">
    <source>
        <dbReference type="ARBA" id="ARBA00023082"/>
    </source>
</evidence>
<evidence type="ECO:0000256" key="2">
    <source>
        <dbReference type="ARBA" id="ARBA00023015"/>
    </source>
</evidence>
<feature type="domain" description="RNA polymerase sigma-70 region 2" evidence="5">
    <location>
        <begin position="17"/>
        <end position="76"/>
    </location>
</feature>
<dbReference type="NCBIfam" id="TIGR02937">
    <property type="entry name" value="sigma70-ECF"/>
    <property type="match status" value="1"/>
</dbReference>
<evidence type="ECO:0000313" key="8">
    <source>
        <dbReference type="Proteomes" id="UP000316778"/>
    </source>
</evidence>
<keyword evidence="4" id="KW-0804">Transcription</keyword>
<keyword evidence="2" id="KW-0805">Transcription regulation</keyword>
<keyword evidence="8" id="KW-1185">Reference proteome</keyword>
<evidence type="ECO:0000259" key="6">
    <source>
        <dbReference type="Pfam" id="PF08281"/>
    </source>
</evidence>
<dbReference type="InterPro" id="IPR014284">
    <property type="entry name" value="RNA_pol_sigma-70_dom"/>
</dbReference>